<name>A0A565BH60_9BRAS</name>
<dbReference type="EMBL" id="CABITT030000004">
    <property type="protein sequence ID" value="VVB00497.1"/>
    <property type="molecule type" value="Genomic_DNA"/>
</dbReference>
<feature type="compositionally biased region" description="Basic and acidic residues" evidence="1">
    <location>
        <begin position="151"/>
        <end position="163"/>
    </location>
</feature>
<feature type="region of interest" description="Disordered" evidence="1">
    <location>
        <begin position="133"/>
        <end position="184"/>
    </location>
</feature>
<dbReference type="AlphaFoldDB" id="A0A565BH60"/>
<accession>A0A565BH60</accession>
<evidence type="ECO:0000256" key="1">
    <source>
        <dbReference type="SAM" id="MobiDB-lite"/>
    </source>
</evidence>
<reference evidence="2" key="1">
    <citation type="submission" date="2019-07" db="EMBL/GenBank/DDBJ databases">
        <authorList>
            <person name="Dittberner H."/>
        </authorList>
    </citation>
    <scope>NUCLEOTIDE SEQUENCE [LARGE SCALE GENOMIC DNA]</scope>
</reference>
<proteinExistence type="predicted"/>
<protein>
    <submittedName>
        <fullName evidence="2">Uncharacterized protein</fullName>
    </submittedName>
</protein>
<organism evidence="2 3">
    <name type="scientific">Arabis nemorensis</name>
    <dbReference type="NCBI Taxonomy" id="586526"/>
    <lineage>
        <taxon>Eukaryota</taxon>
        <taxon>Viridiplantae</taxon>
        <taxon>Streptophyta</taxon>
        <taxon>Embryophyta</taxon>
        <taxon>Tracheophyta</taxon>
        <taxon>Spermatophyta</taxon>
        <taxon>Magnoliopsida</taxon>
        <taxon>eudicotyledons</taxon>
        <taxon>Gunneridae</taxon>
        <taxon>Pentapetalae</taxon>
        <taxon>rosids</taxon>
        <taxon>malvids</taxon>
        <taxon>Brassicales</taxon>
        <taxon>Brassicaceae</taxon>
        <taxon>Arabideae</taxon>
        <taxon>Arabis</taxon>
    </lineage>
</organism>
<dbReference type="Proteomes" id="UP000489600">
    <property type="component" value="Unassembled WGS sequence"/>
</dbReference>
<keyword evidence="3" id="KW-1185">Reference proteome</keyword>
<comment type="caution">
    <text evidence="2">The sequence shown here is derived from an EMBL/GenBank/DDBJ whole genome shotgun (WGS) entry which is preliminary data.</text>
</comment>
<evidence type="ECO:0000313" key="2">
    <source>
        <dbReference type="EMBL" id="VVB00497.1"/>
    </source>
</evidence>
<evidence type="ECO:0000313" key="3">
    <source>
        <dbReference type="Proteomes" id="UP000489600"/>
    </source>
</evidence>
<sequence length="184" mass="21134">MSATFVSYISFSDHVKSEFNVGASMTPTFTYWVRCTMPLIDTVKNPPVAFTTYEGFSNYKVMRAVDKGVTLFVEFEDVQNREQEYSVNIGCQKELVYSLDDVFPANCTPARGDREEEEVSDDDPVLDEEFEDFEESIRHESGGEEDEEYDMDHWTELINREYEAGEPEDEEDGRTSAVESSEET</sequence>
<gene>
    <name evidence="2" type="ORF">ANE_LOCUS10941</name>
</gene>